<proteinExistence type="predicted"/>
<evidence type="ECO:0000313" key="3">
    <source>
        <dbReference type="EMBL" id="TXN28951.1"/>
    </source>
</evidence>
<dbReference type="InterPro" id="IPR012429">
    <property type="entry name" value="HGSNAT_cat"/>
</dbReference>
<feature type="transmembrane region" description="Helical" evidence="1">
    <location>
        <begin position="275"/>
        <end position="297"/>
    </location>
</feature>
<comment type="caution">
    <text evidence="3">The sequence shown here is derived from an EMBL/GenBank/DDBJ whole genome shotgun (WGS) entry which is preliminary data.</text>
</comment>
<feature type="transmembrane region" description="Helical" evidence="1">
    <location>
        <begin position="209"/>
        <end position="229"/>
    </location>
</feature>
<feature type="transmembrane region" description="Helical" evidence="1">
    <location>
        <begin position="34"/>
        <end position="55"/>
    </location>
</feature>
<feature type="transmembrane region" description="Helical" evidence="1">
    <location>
        <begin position="303"/>
        <end position="323"/>
    </location>
</feature>
<dbReference type="PANTHER" id="PTHR31061">
    <property type="entry name" value="LD22376P"/>
    <property type="match status" value="1"/>
</dbReference>
<keyword evidence="4" id="KW-1185">Reference proteome</keyword>
<evidence type="ECO:0000313" key="4">
    <source>
        <dbReference type="Proteomes" id="UP000321379"/>
    </source>
</evidence>
<name>A0A5C8UM93_9MICO</name>
<accession>A0A5C8UM93</accession>
<organism evidence="3 4">
    <name type="scientific">Lacisediminihabitans profunda</name>
    <dbReference type="NCBI Taxonomy" id="2594790"/>
    <lineage>
        <taxon>Bacteria</taxon>
        <taxon>Bacillati</taxon>
        <taxon>Actinomycetota</taxon>
        <taxon>Actinomycetes</taxon>
        <taxon>Micrococcales</taxon>
        <taxon>Microbacteriaceae</taxon>
        <taxon>Lacisediminihabitans</taxon>
    </lineage>
</organism>
<protein>
    <submittedName>
        <fullName evidence="3">DUF1624 domain-containing protein</fullName>
    </submittedName>
</protein>
<dbReference type="Proteomes" id="UP000321379">
    <property type="component" value="Unassembled WGS sequence"/>
</dbReference>
<evidence type="ECO:0000256" key="1">
    <source>
        <dbReference type="SAM" id="Phobius"/>
    </source>
</evidence>
<feature type="transmembrane region" description="Helical" evidence="1">
    <location>
        <begin position="181"/>
        <end position="202"/>
    </location>
</feature>
<feature type="transmembrane region" description="Helical" evidence="1">
    <location>
        <begin position="127"/>
        <end position="146"/>
    </location>
</feature>
<reference evidence="3 4" key="1">
    <citation type="submission" date="2019-08" db="EMBL/GenBank/DDBJ databases">
        <title>Bacterial whole genome sequence for Glaciihabitans sp. CHu50b-6-2.</title>
        <authorList>
            <person name="Jin L."/>
        </authorList>
    </citation>
    <scope>NUCLEOTIDE SEQUENCE [LARGE SCALE GENOMIC DNA]</scope>
    <source>
        <strain evidence="3 4">CHu50b-6-2</strain>
    </source>
</reference>
<feature type="domain" description="Heparan-alpha-glucosaminide N-acetyltransferase catalytic" evidence="2">
    <location>
        <begin position="24"/>
        <end position="165"/>
    </location>
</feature>
<gene>
    <name evidence="3" type="ORF">FVP33_15625</name>
</gene>
<evidence type="ECO:0000259" key="2">
    <source>
        <dbReference type="Pfam" id="PF07786"/>
    </source>
</evidence>
<feature type="transmembrane region" description="Helical" evidence="1">
    <location>
        <begin position="235"/>
        <end position="255"/>
    </location>
</feature>
<sequence length="332" mass="35247">MRAGTGVERGESNALPRSAQESTRNLAIDRFRGVLVILMVGGDYLSGVQIVPAFLKHAPDIGFTVADTVASAFVFVVGLNYGPSFTRRARDGTAAAYRHFIVRYLALIGIGALIAGGTTASGVPTDWGVLQALGVAGLICLAVVRLPTWARFVIGVLLLIAYQYVLGVSMLATVLHSVHGGLFGALSWAALLVLSTAVADVWRSGRAPYAVCCAALAVAATLSALIVPVSKNRVSLSFVLITLAISAIVFLAFEFGARFASAATGLFCWWGENSLALYFLHLVILSLVVVPPVAWWYTAAPGWLAALQLIVILTVLSAVAWWLHRRSLRLGL</sequence>
<keyword evidence="1" id="KW-0472">Membrane</keyword>
<dbReference type="Pfam" id="PF07786">
    <property type="entry name" value="HGSNAT_cat"/>
    <property type="match status" value="1"/>
</dbReference>
<dbReference type="PANTHER" id="PTHR31061:SF24">
    <property type="entry name" value="LD22376P"/>
    <property type="match status" value="1"/>
</dbReference>
<dbReference type="RefSeq" id="WP_147784621.1">
    <property type="nucleotide sequence ID" value="NZ_VRMG01000010.1"/>
</dbReference>
<keyword evidence="1" id="KW-0812">Transmembrane</keyword>
<dbReference type="AlphaFoldDB" id="A0A5C8UM93"/>
<keyword evidence="1" id="KW-1133">Transmembrane helix</keyword>
<feature type="transmembrane region" description="Helical" evidence="1">
    <location>
        <begin position="101"/>
        <end position="121"/>
    </location>
</feature>
<dbReference type="EMBL" id="VRMG01000010">
    <property type="protein sequence ID" value="TXN28951.1"/>
    <property type="molecule type" value="Genomic_DNA"/>
</dbReference>
<feature type="transmembrane region" description="Helical" evidence="1">
    <location>
        <begin position="61"/>
        <end position="81"/>
    </location>
</feature>
<feature type="transmembrane region" description="Helical" evidence="1">
    <location>
        <begin position="153"/>
        <end position="175"/>
    </location>
</feature>